<accession>A0A3P6BXD2</accession>
<sequence length="57" mass="6801">MINYIVVLIQYQGRDMFKRGRSLWLQQKLTKQTMKLDLCGIKLQKILVSSSCFIFFQ</sequence>
<dbReference type="EMBL" id="LR031873">
    <property type="protein sequence ID" value="VDD07486.1"/>
    <property type="molecule type" value="Genomic_DNA"/>
</dbReference>
<reference evidence="1" key="1">
    <citation type="submission" date="2018-11" db="EMBL/GenBank/DDBJ databases">
        <authorList>
            <consortium name="Genoscope - CEA"/>
            <person name="William W."/>
        </authorList>
    </citation>
    <scope>NUCLEOTIDE SEQUENCE</scope>
</reference>
<gene>
    <name evidence="1" type="ORF">BOLC4T23534H</name>
</gene>
<proteinExistence type="predicted"/>
<name>A0A3P6BXD2_BRAOL</name>
<protein>
    <submittedName>
        <fullName evidence="1">Uncharacterized protein</fullName>
    </submittedName>
</protein>
<dbReference type="AlphaFoldDB" id="A0A3P6BXD2"/>
<organism evidence="1">
    <name type="scientific">Brassica oleracea</name>
    <name type="common">Wild cabbage</name>
    <dbReference type="NCBI Taxonomy" id="3712"/>
    <lineage>
        <taxon>Eukaryota</taxon>
        <taxon>Viridiplantae</taxon>
        <taxon>Streptophyta</taxon>
        <taxon>Embryophyta</taxon>
        <taxon>Tracheophyta</taxon>
        <taxon>Spermatophyta</taxon>
        <taxon>Magnoliopsida</taxon>
        <taxon>eudicotyledons</taxon>
        <taxon>Gunneridae</taxon>
        <taxon>Pentapetalae</taxon>
        <taxon>rosids</taxon>
        <taxon>malvids</taxon>
        <taxon>Brassicales</taxon>
        <taxon>Brassicaceae</taxon>
        <taxon>Brassiceae</taxon>
        <taxon>Brassica</taxon>
    </lineage>
</organism>
<evidence type="ECO:0000313" key="1">
    <source>
        <dbReference type="EMBL" id="VDD07486.1"/>
    </source>
</evidence>